<sequence length="60" mass="6720">MLELAWQLGNVSQACRVPELVQARFILPNLAMVLINLESPVVSLVLWGVRAVREPARRVP</sequence>
<protein>
    <submittedName>
        <fullName evidence="1">Uncharacterized protein</fullName>
    </submittedName>
</protein>
<gene>
    <name evidence="1" type="ORF">SAMN05445850_8309</name>
</gene>
<keyword evidence="2" id="KW-1185">Reference proteome</keyword>
<proteinExistence type="predicted"/>
<dbReference type="Proteomes" id="UP000199365">
    <property type="component" value="Unassembled WGS sequence"/>
</dbReference>
<reference evidence="2" key="1">
    <citation type="submission" date="2016-10" db="EMBL/GenBank/DDBJ databases">
        <authorList>
            <person name="Varghese N."/>
            <person name="Submissions S."/>
        </authorList>
    </citation>
    <scope>NUCLEOTIDE SEQUENCE [LARGE SCALE GENOMIC DNA]</scope>
    <source>
        <strain evidence="2">DUS833</strain>
    </source>
</reference>
<name>A0A1H1KKJ9_9BURK</name>
<organism evidence="1 2">
    <name type="scientific">Paraburkholderia tuberum</name>
    <dbReference type="NCBI Taxonomy" id="157910"/>
    <lineage>
        <taxon>Bacteria</taxon>
        <taxon>Pseudomonadati</taxon>
        <taxon>Pseudomonadota</taxon>
        <taxon>Betaproteobacteria</taxon>
        <taxon>Burkholderiales</taxon>
        <taxon>Burkholderiaceae</taxon>
        <taxon>Paraburkholderia</taxon>
    </lineage>
</organism>
<evidence type="ECO:0000313" key="2">
    <source>
        <dbReference type="Proteomes" id="UP000199365"/>
    </source>
</evidence>
<dbReference type="AlphaFoldDB" id="A0A1H1KKJ9"/>
<evidence type="ECO:0000313" key="1">
    <source>
        <dbReference type="EMBL" id="SDR62617.1"/>
    </source>
</evidence>
<dbReference type="EMBL" id="FNKX01000005">
    <property type="protein sequence ID" value="SDR62617.1"/>
    <property type="molecule type" value="Genomic_DNA"/>
</dbReference>
<accession>A0A1H1KKJ9</accession>